<keyword evidence="3" id="KW-0862">Zinc</keyword>
<accession>A0ABQ8TG73</accession>
<feature type="domain" description="C2H2-type" evidence="5">
    <location>
        <begin position="626"/>
        <end position="653"/>
    </location>
</feature>
<feature type="domain" description="C2H2-type" evidence="5">
    <location>
        <begin position="385"/>
        <end position="412"/>
    </location>
</feature>
<protein>
    <recommendedName>
        <fullName evidence="5">C2H2-type domain-containing protein</fullName>
    </recommendedName>
</protein>
<feature type="region of interest" description="Disordered" evidence="4">
    <location>
        <begin position="146"/>
        <end position="220"/>
    </location>
</feature>
<evidence type="ECO:0000256" key="4">
    <source>
        <dbReference type="SAM" id="MobiDB-lite"/>
    </source>
</evidence>
<keyword evidence="1" id="KW-0479">Metal-binding</keyword>
<feature type="domain" description="C2H2-type" evidence="5">
    <location>
        <begin position="357"/>
        <end position="384"/>
    </location>
</feature>
<dbReference type="InterPro" id="IPR036236">
    <property type="entry name" value="Znf_C2H2_sf"/>
</dbReference>
<dbReference type="PROSITE" id="PS00028">
    <property type="entry name" value="ZINC_FINGER_C2H2_1"/>
    <property type="match status" value="16"/>
</dbReference>
<reference evidence="6 7" key="1">
    <citation type="journal article" date="2022" name="Allergy">
        <title>Genome assembly and annotation of Periplaneta americana reveal a comprehensive cockroach allergen profile.</title>
        <authorList>
            <person name="Wang L."/>
            <person name="Xiong Q."/>
            <person name="Saelim N."/>
            <person name="Wang L."/>
            <person name="Nong W."/>
            <person name="Wan A.T."/>
            <person name="Shi M."/>
            <person name="Liu X."/>
            <person name="Cao Q."/>
            <person name="Hui J.H.L."/>
            <person name="Sookrung N."/>
            <person name="Leung T.F."/>
            <person name="Tungtrongchitr A."/>
            <person name="Tsui S.K.W."/>
        </authorList>
    </citation>
    <scope>NUCLEOTIDE SEQUENCE [LARGE SCALE GENOMIC DNA]</scope>
    <source>
        <strain evidence="6">PWHHKU_190912</strain>
    </source>
</reference>
<feature type="domain" description="C2H2-type" evidence="5">
    <location>
        <begin position="598"/>
        <end position="625"/>
    </location>
</feature>
<feature type="compositionally biased region" description="Basic and acidic residues" evidence="4">
    <location>
        <begin position="206"/>
        <end position="220"/>
    </location>
</feature>
<proteinExistence type="predicted"/>
<dbReference type="Proteomes" id="UP001148838">
    <property type="component" value="Unassembled WGS sequence"/>
</dbReference>
<evidence type="ECO:0000313" key="6">
    <source>
        <dbReference type="EMBL" id="KAJ4445362.1"/>
    </source>
</evidence>
<evidence type="ECO:0000256" key="3">
    <source>
        <dbReference type="PROSITE-ProRule" id="PRU00042"/>
    </source>
</evidence>
<feature type="domain" description="C2H2-type" evidence="5">
    <location>
        <begin position="710"/>
        <end position="737"/>
    </location>
</feature>
<feature type="domain" description="C2H2-type" evidence="5">
    <location>
        <begin position="682"/>
        <end position="709"/>
    </location>
</feature>
<feature type="domain" description="C2H2-type" evidence="5">
    <location>
        <begin position="266"/>
        <end position="293"/>
    </location>
</feature>
<comment type="caution">
    <text evidence="6">The sequence shown here is derived from an EMBL/GenBank/DDBJ whole genome shotgun (WGS) entry which is preliminary data.</text>
</comment>
<feature type="domain" description="C2H2-type" evidence="5">
    <location>
        <begin position="654"/>
        <end position="681"/>
    </location>
</feature>
<evidence type="ECO:0000313" key="7">
    <source>
        <dbReference type="Proteomes" id="UP001148838"/>
    </source>
</evidence>
<dbReference type="PANTHER" id="PTHR23234">
    <property type="entry name" value="ZNF44 PROTEIN"/>
    <property type="match status" value="1"/>
</dbReference>
<feature type="domain" description="C2H2-type" evidence="5">
    <location>
        <begin position="441"/>
        <end position="469"/>
    </location>
</feature>
<dbReference type="EMBL" id="JAJSOF020000011">
    <property type="protein sequence ID" value="KAJ4445362.1"/>
    <property type="molecule type" value="Genomic_DNA"/>
</dbReference>
<dbReference type="PANTHER" id="PTHR23234:SF10">
    <property type="entry name" value="RIKEN CDNA 6720489N17 GENE-RELATED"/>
    <property type="match status" value="1"/>
</dbReference>
<feature type="compositionally biased region" description="Basic and acidic residues" evidence="4">
    <location>
        <begin position="186"/>
        <end position="198"/>
    </location>
</feature>
<feature type="domain" description="C2H2-type" evidence="5">
    <location>
        <begin position="329"/>
        <end position="356"/>
    </location>
</feature>
<feature type="domain" description="C2H2-type" evidence="5">
    <location>
        <begin position="413"/>
        <end position="440"/>
    </location>
</feature>
<dbReference type="InterPro" id="IPR013087">
    <property type="entry name" value="Znf_C2H2_type"/>
</dbReference>
<keyword evidence="2" id="KW-0677">Repeat</keyword>
<dbReference type="Pfam" id="PF00096">
    <property type="entry name" value="zf-C2H2"/>
    <property type="match status" value="11"/>
</dbReference>
<feature type="region of interest" description="Disordered" evidence="4">
    <location>
        <begin position="515"/>
        <end position="542"/>
    </location>
</feature>
<feature type="domain" description="C2H2-type" evidence="5">
    <location>
        <begin position="238"/>
        <end position="265"/>
    </location>
</feature>
<keyword evidence="3" id="KW-0863">Zinc-finger</keyword>
<dbReference type="Pfam" id="PF13912">
    <property type="entry name" value="zf-C2H2_6"/>
    <property type="match status" value="1"/>
</dbReference>
<sequence>MIKEKIMDCNKALKDSSISIDKGFEYEMRCRRKVLVAFMKAARKNRHYAKLIKDKLKINGELFDVEFCLENLNSSKNGENIDESKRIQSVAPCIDTSSATKRMHYVLMRIIAKTITARFDAMCRRLQCLSVVQETLKMMTHSVETGRLSKGKNGKTEESSFGCPDIKDEAAEPDISGDESGLQVHNDGEEYRMCRNDNAHSPLSDKNNDKENGVSQEDARSSFNLNTAEIVDLKQKSLECHLCGKSYKYLKNLERHTTAHADQTPYSCNVCSKTFSLKQNLKVHVKIHGRGKPFSCNECEQCFEFGSLLKKHMKSHTKLCDSDGSRKSCVCHVCGKLFRFRSRLNQHMISHSGEKTFVCDVCGKRFALRDNLRIHIKTHSDERPYSCEECGASFRLGGHLKTHRKIHTGDKPFSCVQCERKFVTSRDLKVHLVAHTGEKSFSCVECGKLFGHSSKMKLHMKRVHASHKPYECPTCGKRADIFCRIARTRLNIDYNIRNNAFLLMRVHYRNNNNNPWRYSPRRAKTDQPAAGLTTTYRNRGGRSSNQNGGIVCLNEPHVHADTQFSDSEINVTGNTTKSNCVTNEMKVDVEKYMKQKKFVCHVCGKSFHFKKDLHRHMVTHTGERAFVCDVCGKKFSLKDNLKIHSRVHTGEKPYSCEECGACFRQQNGLSSHLKTHTGERPFSCVDCGKRFALSTHLQTHLICHTGEKAFSCPVCNKSFGRKDGLKQHLQIHSGEKPFLCTVCGKSFGQKSQLKTHNLAHTHLKPHLCSECGKTFVNSTRLRDHLTSHTGKRPFSCEQCSKGFVRREHLRYHSKAVHGKELIKL</sequence>
<feature type="domain" description="C2H2-type" evidence="5">
    <location>
        <begin position="766"/>
        <end position="793"/>
    </location>
</feature>
<feature type="domain" description="C2H2-type" evidence="5">
    <location>
        <begin position="294"/>
        <end position="317"/>
    </location>
</feature>
<dbReference type="InterPro" id="IPR050758">
    <property type="entry name" value="Znf_C2H2-type"/>
</dbReference>
<evidence type="ECO:0000259" key="5">
    <source>
        <dbReference type="PROSITE" id="PS50157"/>
    </source>
</evidence>
<keyword evidence="7" id="KW-1185">Reference proteome</keyword>
<organism evidence="6 7">
    <name type="scientific">Periplaneta americana</name>
    <name type="common">American cockroach</name>
    <name type="synonym">Blatta americana</name>
    <dbReference type="NCBI Taxonomy" id="6978"/>
    <lineage>
        <taxon>Eukaryota</taxon>
        <taxon>Metazoa</taxon>
        <taxon>Ecdysozoa</taxon>
        <taxon>Arthropoda</taxon>
        <taxon>Hexapoda</taxon>
        <taxon>Insecta</taxon>
        <taxon>Pterygota</taxon>
        <taxon>Neoptera</taxon>
        <taxon>Polyneoptera</taxon>
        <taxon>Dictyoptera</taxon>
        <taxon>Blattodea</taxon>
        <taxon>Blattoidea</taxon>
        <taxon>Blattidae</taxon>
        <taxon>Blattinae</taxon>
        <taxon>Periplaneta</taxon>
    </lineage>
</organism>
<dbReference type="SUPFAM" id="SSF57667">
    <property type="entry name" value="beta-beta-alpha zinc fingers"/>
    <property type="match status" value="9"/>
</dbReference>
<gene>
    <name evidence="6" type="ORF">ANN_07167</name>
</gene>
<name>A0ABQ8TG73_PERAM</name>
<dbReference type="PROSITE" id="PS50157">
    <property type="entry name" value="ZINC_FINGER_C2H2_2"/>
    <property type="match status" value="16"/>
</dbReference>
<feature type="domain" description="C2H2-type" evidence="5">
    <location>
        <begin position="738"/>
        <end position="765"/>
    </location>
</feature>
<evidence type="ECO:0000256" key="1">
    <source>
        <dbReference type="ARBA" id="ARBA00022723"/>
    </source>
</evidence>
<dbReference type="Gene3D" id="3.30.160.60">
    <property type="entry name" value="Classic Zinc Finger"/>
    <property type="match status" value="16"/>
</dbReference>
<dbReference type="SMART" id="SM00355">
    <property type="entry name" value="ZnF_C2H2"/>
    <property type="match status" value="16"/>
</dbReference>
<evidence type="ECO:0000256" key="2">
    <source>
        <dbReference type="ARBA" id="ARBA00022737"/>
    </source>
</evidence>
<feature type="domain" description="C2H2-type" evidence="5">
    <location>
        <begin position="794"/>
        <end position="822"/>
    </location>
</feature>